<dbReference type="Gene3D" id="1.10.510.10">
    <property type="entry name" value="Transferase(Phosphotransferase) domain 1"/>
    <property type="match status" value="1"/>
</dbReference>
<evidence type="ECO:0000313" key="11">
    <source>
        <dbReference type="EMBL" id="KND89443.1"/>
    </source>
</evidence>
<name>A0A0L0N5Q2_TOLOC</name>
<proteinExistence type="predicted"/>
<dbReference type="STRING" id="1163406.A0A0L0N5Q2"/>
<dbReference type="GO" id="GO:0005524">
    <property type="term" value="F:ATP binding"/>
    <property type="evidence" value="ECO:0007669"/>
    <property type="project" value="UniProtKB-UniRule"/>
</dbReference>
<dbReference type="EC" id="2.7.11.1" evidence="1"/>
<dbReference type="Gene3D" id="3.30.200.20">
    <property type="entry name" value="Phosphorylase Kinase, domain 1"/>
    <property type="match status" value="1"/>
</dbReference>
<sequence length="142" mass="15968">MDNVQGPDPPLPQDSSASKQHLTSAPNVDSAATTLLDLEDFEEGKAAYRPGGFHPVYVGDVYKDRYLVLNKVGYGVYSTVWLVRDLLDDIGEENRFRALKVLSAECYGQGHDTFEKEILTHLRDGDRRQLGYAYVCHLVDDF</sequence>
<keyword evidence="6 9" id="KW-0067">ATP-binding</keyword>
<evidence type="ECO:0000256" key="6">
    <source>
        <dbReference type="ARBA" id="ARBA00022840"/>
    </source>
</evidence>
<dbReference type="Proteomes" id="UP000036947">
    <property type="component" value="Unassembled WGS sequence"/>
</dbReference>
<evidence type="ECO:0000256" key="2">
    <source>
        <dbReference type="ARBA" id="ARBA00022527"/>
    </source>
</evidence>
<keyword evidence="2" id="KW-0723">Serine/threonine-protein kinase</keyword>
<protein>
    <recommendedName>
        <fullName evidence="1">non-specific serine/threonine protein kinase</fullName>
        <ecNumber evidence="1">2.7.11.1</ecNumber>
    </recommendedName>
</protein>
<dbReference type="OrthoDB" id="4884061at2759"/>
<dbReference type="GO" id="GO:0000245">
    <property type="term" value="P:spliceosomal complex assembly"/>
    <property type="evidence" value="ECO:0007669"/>
    <property type="project" value="TreeGrafter"/>
</dbReference>
<dbReference type="PANTHER" id="PTHR47634:SF9">
    <property type="entry name" value="PROTEIN KINASE DOMAIN-CONTAINING PROTEIN-RELATED"/>
    <property type="match status" value="1"/>
</dbReference>
<dbReference type="PROSITE" id="PS00107">
    <property type="entry name" value="PROTEIN_KINASE_ATP"/>
    <property type="match status" value="1"/>
</dbReference>
<evidence type="ECO:0000256" key="5">
    <source>
        <dbReference type="ARBA" id="ARBA00022777"/>
    </source>
</evidence>
<evidence type="ECO:0000256" key="7">
    <source>
        <dbReference type="ARBA" id="ARBA00047899"/>
    </source>
</evidence>
<dbReference type="EMBL" id="LFRF01000018">
    <property type="protein sequence ID" value="KND89443.1"/>
    <property type="molecule type" value="Genomic_DNA"/>
</dbReference>
<organism evidence="11 12">
    <name type="scientific">Tolypocladium ophioglossoides (strain CBS 100239)</name>
    <name type="common">Snaketongue truffleclub</name>
    <name type="synonym">Elaphocordyceps ophioglossoides</name>
    <dbReference type="NCBI Taxonomy" id="1163406"/>
    <lineage>
        <taxon>Eukaryota</taxon>
        <taxon>Fungi</taxon>
        <taxon>Dikarya</taxon>
        <taxon>Ascomycota</taxon>
        <taxon>Pezizomycotina</taxon>
        <taxon>Sordariomycetes</taxon>
        <taxon>Hypocreomycetidae</taxon>
        <taxon>Hypocreales</taxon>
        <taxon>Ophiocordycipitaceae</taxon>
        <taxon>Tolypocladium</taxon>
    </lineage>
</organism>
<dbReference type="GO" id="GO:0050684">
    <property type="term" value="P:regulation of mRNA processing"/>
    <property type="evidence" value="ECO:0007669"/>
    <property type="project" value="TreeGrafter"/>
</dbReference>
<feature type="binding site" evidence="9">
    <location>
        <position position="100"/>
    </location>
    <ligand>
        <name>ATP</name>
        <dbReference type="ChEBI" id="CHEBI:30616"/>
    </ligand>
</feature>
<evidence type="ECO:0000256" key="10">
    <source>
        <dbReference type="SAM" id="MobiDB-lite"/>
    </source>
</evidence>
<evidence type="ECO:0000256" key="3">
    <source>
        <dbReference type="ARBA" id="ARBA00022679"/>
    </source>
</evidence>
<gene>
    <name evidence="11" type="ORF">TOPH_05791</name>
</gene>
<keyword evidence="3" id="KW-0808">Transferase</keyword>
<evidence type="ECO:0000256" key="8">
    <source>
        <dbReference type="ARBA" id="ARBA00048679"/>
    </source>
</evidence>
<dbReference type="InterPro" id="IPR011009">
    <property type="entry name" value="Kinase-like_dom_sf"/>
</dbReference>
<dbReference type="PANTHER" id="PTHR47634">
    <property type="entry name" value="PROTEIN KINASE DOMAIN-CONTAINING PROTEIN-RELATED"/>
    <property type="match status" value="1"/>
</dbReference>
<evidence type="ECO:0000256" key="4">
    <source>
        <dbReference type="ARBA" id="ARBA00022741"/>
    </source>
</evidence>
<evidence type="ECO:0000256" key="9">
    <source>
        <dbReference type="PROSITE-ProRule" id="PRU10141"/>
    </source>
</evidence>
<comment type="catalytic activity">
    <reaction evidence="7">
        <text>L-threonyl-[protein] + ATP = O-phospho-L-threonyl-[protein] + ADP + H(+)</text>
        <dbReference type="Rhea" id="RHEA:46608"/>
        <dbReference type="Rhea" id="RHEA-COMP:11060"/>
        <dbReference type="Rhea" id="RHEA-COMP:11605"/>
        <dbReference type="ChEBI" id="CHEBI:15378"/>
        <dbReference type="ChEBI" id="CHEBI:30013"/>
        <dbReference type="ChEBI" id="CHEBI:30616"/>
        <dbReference type="ChEBI" id="CHEBI:61977"/>
        <dbReference type="ChEBI" id="CHEBI:456216"/>
        <dbReference type="EC" id="2.7.11.1"/>
    </reaction>
</comment>
<dbReference type="InterPro" id="IPR051334">
    <property type="entry name" value="SRPK"/>
</dbReference>
<dbReference type="SUPFAM" id="SSF56112">
    <property type="entry name" value="Protein kinase-like (PK-like)"/>
    <property type="match status" value="1"/>
</dbReference>
<feature type="compositionally biased region" description="Polar residues" evidence="10">
    <location>
        <begin position="13"/>
        <end position="26"/>
    </location>
</feature>
<dbReference type="AlphaFoldDB" id="A0A0L0N5Q2"/>
<dbReference type="InterPro" id="IPR017441">
    <property type="entry name" value="Protein_kinase_ATP_BS"/>
</dbReference>
<feature type="region of interest" description="Disordered" evidence="10">
    <location>
        <begin position="1"/>
        <end position="26"/>
    </location>
</feature>
<keyword evidence="4 9" id="KW-0547">Nucleotide-binding</keyword>
<dbReference type="GO" id="GO:0004674">
    <property type="term" value="F:protein serine/threonine kinase activity"/>
    <property type="evidence" value="ECO:0007669"/>
    <property type="project" value="UniProtKB-KW"/>
</dbReference>
<keyword evidence="5 11" id="KW-0418">Kinase</keyword>
<comment type="caution">
    <text evidence="11">The sequence shown here is derived from an EMBL/GenBank/DDBJ whole genome shotgun (WGS) entry which is preliminary data.</text>
</comment>
<evidence type="ECO:0000313" key="12">
    <source>
        <dbReference type="Proteomes" id="UP000036947"/>
    </source>
</evidence>
<keyword evidence="12" id="KW-1185">Reference proteome</keyword>
<evidence type="ECO:0000256" key="1">
    <source>
        <dbReference type="ARBA" id="ARBA00012513"/>
    </source>
</evidence>
<comment type="catalytic activity">
    <reaction evidence="8">
        <text>L-seryl-[protein] + ATP = O-phospho-L-seryl-[protein] + ADP + H(+)</text>
        <dbReference type="Rhea" id="RHEA:17989"/>
        <dbReference type="Rhea" id="RHEA-COMP:9863"/>
        <dbReference type="Rhea" id="RHEA-COMP:11604"/>
        <dbReference type="ChEBI" id="CHEBI:15378"/>
        <dbReference type="ChEBI" id="CHEBI:29999"/>
        <dbReference type="ChEBI" id="CHEBI:30616"/>
        <dbReference type="ChEBI" id="CHEBI:83421"/>
        <dbReference type="ChEBI" id="CHEBI:456216"/>
        <dbReference type="EC" id="2.7.11.1"/>
    </reaction>
</comment>
<accession>A0A0L0N5Q2</accession>
<reference evidence="11 12" key="1">
    <citation type="journal article" date="2015" name="BMC Genomics">
        <title>The genome of the truffle-parasite Tolypocladium ophioglossoides and the evolution of antifungal peptaibiotics.</title>
        <authorList>
            <person name="Quandt C.A."/>
            <person name="Bushley K.E."/>
            <person name="Spatafora J.W."/>
        </authorList>
    </citation>
    <scope>NUCLEOTIDE SEQUENCE [LARGE SCALE GENOMIC DNA]</scope>
    <source>
        <strain evidence="11 12">CBS 100239</strain>
    </source>
</reference>